<dbReference type="OrthoDB" id="8216219at2"/>
<dbReference type="InterPro" id="IPR050682">
    <property type="entry name" value="ModA/WtpA"/>
</dbReference>
<accession>A0A318JRV3</accession>
<feature type="signal peptide" evidence="1">
    <location>
        <begin position="1"/>
        <end position="27"/>
    </location>
</feature>
<dbReference type="Pfam" id="PF13531">
    <property type="entry name" value="SBP_bac_11"/>
    <property type="match status" value="1"/>
</dbReference>
<keyword evidence="1" id="KW-0732">Signal</keyword>
<dbReference type="SUPFAM" id="SSF53850">
    <property type="entry name" value="Periplasmic binding protein-like II"/>
    <property type="match status" value="1"/>
</dbReference>
<keyword evidence="3" id="KW-1185">Reference proteome</keyword>
<comment type="caution">
    <text evidence="2">The sequence shown here is derived from an EMBL/GenBank/DDBJ whole genome shotgun (WGS) entry which is preliminary data.</text>
</comment>
<evidence type="ECO:0000313" key="3">
    <source>
        <dbReference type="Proteomes" id="UP000248395"/>
    </source>
</evidence>
<gene>
    <name evidence="2" type="ORF">DFR38_101288</name>
</gene>
<name>A0A318JRV3_9NEIS</name>
<dbReference type="GO" id="GO:0015689">
    <property type="term" value="P:molybdate ion transport"/>
    <property type="evidence" value="ECO:0007669"/>
    <property type="project" value="TreeGrafter"/>
</dbReference>
<dbReference type="PANTHER" id="PTHR30632">
    <property type="entry name" value="MOLYBDATE-BINDING PERIPLASMIC PROTEIN"/>
    <property type="match status" value="1"/>
</dbReference>
<dbReference type="Gene3D" id="3.40.190.10">
    <property type="entry name" value="Periplasmic binding protein-like II"/>
    <property type="match status" value="2"/>
</dbReference>
<evidence type="ECO:0000313" key="2">
    <source>
        <dbReference type="EMBL" id="PXX51226.1"/>
    </source>
</evidence>
<dbReference type="GO" id="GO:0030973">
    <property type="term" value="F:molybdate ion binding"/>
    <property type="evidence" value="ECO:0007669"/>
    <property type="project" value="TreeGrafter"/>
</dbReference>
<dbReference type="RefSeq" id="WP_059286140.1">
    <property type="nucleotide sequence ID" value="NZ_LNQU01000060.1"/>
</dbReference>
<dbReference type="EMBL" id="QJKC01000001">
    <property type="protein sequence ID" value="PXX51226.1"/>
    <property type="molecule type" value="Genomic_DNA"/>
</dbReference>
<dbReference type="PANTHER" id="PTHR30632:SF11">
    <property type="entry name" value="BLR4797 PROTEIN"/>
    <property type="match status" value="1"/>
</dbReference>
<protein>
    <submittedName>
        <fullName evidence="2">Molybdate transport system substrate-binding protein</fullName>
    </submittedName>
</protein>
<sequence length="267" mass="27922">MHAPTTGWRRCAISLLLLGGLCGTAAADELRVVSSGGFAAALKTLAPRFEQQTGHHLLLDWGPSMGDTPQAIPQRLARGEPVDVVVMVGNSLRKLLASGQLAADSATLLASSRIALAVTAGSPHPDISSLPALRQTLLDSKSLAYSDSASGVFLSTVLFQRLGVAEAIKTRSRMIPAEPVGMVVARGEAQLGFQQLSELIPVRGIDIVGLLPEQAQLVTDYSAAAVQDSRHASLARQFIRFLASPQAAESIRQTGLSPTATTAQQGG</sequence>
<evidence type="ECO:0000256" key="1">
    <source>
        <dbReference type="SAM" id="SignalP"/>
    </source>
</evidence>
<organism evidence="2 3">
    <name type="scientific">Aquitalea magnusonii</name>
    <dbReference type="NCBI Taxonomy" id="332411"/>
    <lineage>
        <taxon>Bacteria</taxon>
        <taxon>Pseudomonadati</taxon>
        <taxon>Pseudomonadota</taxon>
        <taxon>Betaproteobacteria</taxon>
        <taxon>Neisseriales</taxon>
        <taxon>Chromobacteriaceae</taxon>
        <taxon>Aquitalea</taxon>
    </lineage>
</organism>
<dbReference type="Proteomes" id="UP000248395">
    <property type="component" value="Unassembled WGS sequence"/>
</dbReference>
<dbReference type="AlphaFoldDB" id="A0A318JRV3"/>
<reference evidence="2 3" key="1">
    <citation type="submission" date="2018-05" db="EMBL/GenBank/DDBJ databases">
        <title>Genomic Encyclopedia of Type Strains, Phase IV (KMG-IV): sequencing the most valuable type-strain genomes for metagenomic binning, comparative biology and taxonomic classification.</title>
        <authorList>
            <person name="Goeker M."/>
        </authorList>
    </citation>
    <scope>NUCLEOTIDE SEQUENCE [LARGE SCALE GENOMIC DNA]</scope>
    <source>
        <strain evidence="2 3">DSM 25134</strain>
    </source>
</reference>
<feature type="chain" id="PRO_5016316256" evidence="1">
    <location>
        <begin position="28"/>
        <end position="267"/>
    </location>
</feature>
<proteinExistence type="predicted"/>